<organism evidence="2 3">
    <name type="scientific">Liparis tanakae</name>
    <name type="common">Tanaka's snailfish</name>
    <dbReference type="NCBI Taxonomy" id="230148"/>
    <lineage>
        <taxon>Eukaryota</taxon>
        <taxon>Metazoa</taxon>
        <taxon>Chordata</taxon>
        <taxon>Craniata</taxon>
        <taxon>Vertebrata</taxon>
        <taxon>Euteleostomi</taxon>
        <taxon>Actinopterygii</taxon>
        <taxon>Neopterygii</taxon>
        <taxon>Teleostei</taxon>
        <taxon>Neoteleostei</taxon>
        <taxon>Acanthomorphata</taxon>
        <taxon>Eupercaria</taxon>
        <taxon>Perciformes</taxon>
        <taxon>Cottioidei</taxon>
        <taxon>Cottales</taxon>
        <taxon>Liparidae</taxon>
        <taxon>Liparis</taxon>
    </lineage>
</organism>
<comment type="caution">
    <text evidence="2">The sequence shown here is derived from an EMBL/GenBank/DDBJ whole genome shotgun (WGS) entry which is preliminary data.</text>
</comment>
<reference evidence="2 3" key="1">
    <citation type="submission" date="2019-03" db="EMBL/GenBank/DDBJ databases">
        <title>First draft genome of Liparis tanakae, snailfish: a comprehensive survey of snailfish specific genes.</title>
        <authorList>
            <person name="Kim W."/>
            <person name="Song I."/>
            <person name="Jeong J.-H."/>
            <person name="Kim D."/>
            <person name="Kim S."/>
            <person name="Ryu S."/>
            <person name="Song J.Y."/>
            <person name="Lee S.K."/>
        </authorList>
    </citation>
    <scope>NUCLEOTIDE SEQUENCE [LARGE SCALE GENOMIC DNA]</scope>
    <source>
        <tissue evidence="2">Muscle</tissue>
    </source>
</reference>
<evidence type="ECO:0000313" key="2">
    <source>
        <dbReference type="EMBL" id="TNN38704.1"/>
    </source>
</evidence>
<accession>A0A4Z2FD59</accession>
<feature type="region of interest" description="Disordered" evidence="1">
    <location>
        <begin position="66"/>
        <end position="100"/>
    </location>
</feature>
<name>A0A4Z2FD59_9TELE</name>
<evidence type="ECO:0000313" key="3">
    <source>
        <dbReference type="Proteomes" id="UP000314294"/>
    </source>
</evidence>
<sequence length="134" mass="14656">MGATEGFTVCTQDHQSQQGALCSGSTPRPLLITQGVGWDVVVLAEGGQLFTSSRYAHLTVYQENPGGRGRGGAWSLKRRPAERKGPRSVSQPPGGLWVSARPKRTEGSCLYDRKQMINKDLFTLLYLQVFPSDC</sequence>
<dbReference type="EMBL" id="SRLO01001347">
    <property type="protein sequence ID" value="TNN38704.1"/>
    <property type="molecule type" value="Genomic_DNA"/>
</dbReference>
<proteinExistence type="predicted"/>
<dbReference type="AlphaFoldDB" id="A0A4Z2FD59"/>
<dbReference type="Proteomes" id="UP000314294">
    <property type="component" value="Unassembled WGS sequence"/>
</dbReference>
<evidence type="ECO:0000256" key="1">
    <source>
        <dbReference type="SAM" id="MobiDB-lite"/>
    </source>
</evidence>
<protein>
    <submittedName>
        <fullName evidence="2">Uncharacterized protein</fullName>
    </submittedName>
</protein>
<gene>
    <name evidence="2" type="ORF">EYF80_051119</name>
</gene>
<keyword evidence="3" id="KW-1185">Reference proteome</keyword>